<dbReference type="NCBIfam" id="TIGR04409">
    <property type="entry name" value="LptC_YrbK"/>
    <property type="match status" value="1"/>
</dbReference>
<dbReference type="EMBL" id="FNEB01000005">
    <property type="protein sequence ID" value="SDI76569.1"/>
    <property type="molecule type" value="Genomic_DNA"/>
</dbReference>
<reference evidence="1 2" key="1">
    <citation type="submission" date="2016-10" db="EMBL/GenBank/DDBJ databases">
        <authorList>
            <person name="de Groot N.N."/>
        </authorList>
    </citation>
    <scope>NUCLEOTIDE SEQUENCE [LARGE SCALE GENOMIC DNA]</scope>
    <source>
        <strain evidence="1 2">DSM 28010</strain>
    </source>
</reference>
<dbReference type="Proteomes" id="UP000199340">
    <property type="component" value="Unassembled WGS sequence"/>
</dbReference>
<proteinExistence type="predicted"/>
<dbReference type="AlphaFoldDB" id="A0A1G8N8F0"/>
<keyword evidence="2" id="KW-1185">Reference proteome</keyword>
<sequence length="191" mass="20346">MMAWLRIVLPLLALGILSTLFLLSRSVDPSKTIPFVADEIENRVIDQQVTGPVFSGATANGDLISFVAATAKPDRTQGERLLAQDLTAHIDFPSGSHMDFAANEGVVNDRQQQAQLIGNTVITSSAGYRIVTDKLTTAMDRIEAETAGPVTGTGPPGRIDAGKMQIESDPDTGNAHLLFTNGVKLVYDPAN</sequence>
<accession>A0A1G8N8F0</accession>
<dbReference type="GO" id="GO:0015221">
    <property type="term" value="F:lipopolysaccharide transmembrane transporter activity"/>
    <property type="evidence" value="ECO:0007669"/>
    <property type="project" value="InterPro"/>
</dbReference>
<evidence type="ECO:0000313" key="1">
    <source>
        <dbReference type="EMBL" id="SDI76569.1"/>
    </source>
</evidence>
<dbReference type="GO" id="GO:0005886">
    <property type="term" value="C:plasma membrane"/>
    <property type="evidence" value="ECO:0007669"/>
    <property type="project" value="InterPro"/>
</dbReference>
<dbReference type="InterPro" id="IPR010664">
    <property type="entry name" value="LipoPS_assembly_LptC-rel"/>
</dbReference>
<dbReference type="STRING" id="490829.SAMN05421850_105111"/>
<dbReference type="InterPro" id="IPR026265">
    <property type="entry name" value="LptC"/>
</dbReference>
<evidence type="ECO:0000313" key="2">
    <source>
        <dbReference type="Proteomes" id="UP000199340"/>
    </source>
</evidence>
<dbReference type="RefSeq" id="WP_175491459.1">
    <property type="nucleotide sequence ID" value="NZ_FNEB01000005.1"/>
</dbReference>
<organism evidence="1 2">
    <name type="scientific">Lutimaribacter saemankumensis</name>
    <dbReference type="NCBI Taxonomy" id="490829"/>
    <lineage>
        <taxon>Bacteria</taxon>
        <taxon>Pseudomonadati</taxon>
        <taxon>Pseudomonadota</taxon>
        <taxon>Alphaproteobacteria</taxon>
        <taxon>Rhodobacterales</taxon>
        <taxon>Roseobacteraceae</taxon>
        <taxon>Lutimaribacter</taxon>
    </lineage>
</organism>
<dbReference type="Pfam" id="PF06835">
    <property type="entry name" value="LptC"/>
    <property type="match status" value="1"/>
</dbReference>
<name>A0A1G8N8F0_9RHOB</name>
<gene>
    <name evidence="1" type="ORF">SAMN05421850_105111</name>
</gene>
<protein>
    <submittedName>
        <fullName evidence="1">Lipopolysaccharide export system protein LptC</fullName>
    </submittedName>
</protein>
<dbReference type="Gene3D" id="2.60.450.10">
    <property type="entry name" value="Lipopolysaccharide (LPS) transport protein A like domain"/>
    <property type="match status" value="1"/>
</dbReference>